<accession>A0ACB9CFR9</accession>
<reference evidence="2" key="1">
    <citation type="journal article" date="2022" name="Mol. Ecol. Resour.">
        <title>The genomes of chicory, endive, great burdock and yacon provide insights into Asteraceae palaeo-polyploidization history and plant inulin production.</title>
        <authorList>
            <person name="Fan W."/>
            <person name="Wang S."/>
            <person name="Wang H."/>
            <person name="Wang A."/>
            <person name="Jiang F."/>
            <person name="Liu H."/>
            <person name="Zhao H."/>
            <person name="Xu D."/>
            <person name="Zhang Y."/>
        </authorList>
    </citation>
    <scope>NUCLEOTIDE SEQUENCE [LARGE SCALE GENOMIC DNA]</scope>
    <source>
        <strain evidence="2">cv. Yunnan</strain>
    </source>
</reference>
<gene>
    <name evidence="1" type="ORF">L1987_64334</name>
</gene>
<evidence type="ECO:0000313" key="2">
    <source>
        <dbReference type="Proteomes" id="UP001056120"/>
    </source>
</evidence>
<dbReference type="Proteomes" id="UP001056120">
    <property type="component" value="Linkage Group LG21"/>
</dbReference>
<keyword evidence="2" id="KW-1185">Reference proteome</keyword>
<protein>
    <submittedName>
        <fullName evidence="1">Uncharacterized protein</fullName>
    </submittedName>
</protein>
<comment type="caution">
    <text evidence="1">The sequence shown here is derived from an EMBL/GenBank/DDBJ whole genome shotgun (WGS) entry which is preliminary data.</text>
</comment>
<organism evidence="1 2">
    <name type="scientific">Smallanthus sonchifolius</name>
    <dbReference type="NCBI Taxonomy" id="185202"/>
    <lineage>
        <taxon>Eukaryota</taxon>
        <taxon>Viridiplantae</taxon>
        <taxon>Streptophyta</taxon>
        <taxon>Embryophyta</taxon>
        <taxon>Tracheophyta</taxon>
        <taxon>Spermatophyta</taxon>
        <taxon>Magnoliopsida</taxon>
        <taxon>eudicotyledons</taxon>
        <taxon>Gunneridae</taxon>
        <taxon>Pentapetalae</taxon>
        <taxon>asterids</taxon>
        <taxon>campanulids</taxon>
        <taxon>Asterales</taxon>
        <taxon>Asteraceae</taxon>
        <taxon>Asteroideae</taxon>
        <taxon>Heliantheae alliance</taxon>
        <taxon>Millerieae</taxon>
        <taxon>Smallanthus</taxon>
    </lineage>
</organism>
<proteinExistence type="predicted"/>
<dbReference type="EMBL" id="CM042038">
    <property type="protein sequence ID" value="KAI3733116.1"/>
    <property type="molecule type" value="Genomic_DNA"/>
</dbReference>
<name>A0ACB9CFR9_9ASTR</name>
<reference evidence="1 2" key="2">
    <citation type="journal article" date="2022" name="Mol. Ecol. Resour.">
        <title>The genomes of chicory, endive, great burdock and yacon provide insights into Asteraceae paleo-polyploidization history and plant inulin production.</title>
        <authorList>
            <person name="Fan W."/>
            <person name="Wang S."/>
            <person name="Wang H."/>
            <person name="Wang A."/>
            <person name="Jiang F."/>
            <person name="Liu H."/>
            <person name="Zhao H."/>
            <person name="Xu D."/>
            <person name="Zhang Y."/>
        </authorList>
    </citation>
    <scope>NUCLEOTIDE SEQUENCE [LARGE SCALE GENOMIC DNA]</scope>
    <source>
        <strain evidence="2">cv. Yunnan</strain>
        <tissue evidence="1">Leaves</tissue>
    </source>
</reference>
<sequence length="136" mass="15420">MLYLAYMGGRPGAQGQRSVEQQVLEDKGCMLTSCSYTVKRTYVINPFYCYIPVGIEMKYGRNLRGIVVPNVGTTVPVSDQPPFFKPYFRFLILGQHGRASIRHEHAFGLRRALGHTGRAYEVGDVDLRVLSWHMHA</sequence>
<evidence type="ECO:0000313" key="1">
    <source>
        <dbReference type="EMBL" id="KAI3733116.1"/>
    </source>
</evidence>